<gene>
    <name evidence="1" type="ORF">FM114_00020</name>
</gene>
<dbReference type="AlphaFoldDB" id="A0A1R4I6G6"/>
<accession>A0A1R4I6G6</accession>
<sequence length="105" mass="11583">MAKDSPVTTGLLTRGWTKLVPDRSGTWHLARNTVLGKMDRLERTVVPVMVTMSLLFSMMCLGQSFQTTLEAMEEGGSSPAMTCPACCSCSVPLWRSRWRVVCPPC</sequence>
<dbReference type="EMBL" id="FUKQ01000001">
    <property type="protein sequence ID" value="SJN15339.1"/>
    <property type="molecule type" value="Genomic_DNA"/>
</dbReference>
<name>A0A1R4I6G6_9ACTN</name>
<reference evidence="1 2" key="1">
    <citation type="submission" date="2017-02" db="EMBL/GenBank/DDBJ databases">
        <authorList>
            <person name="Peterson S.W."/>
        </authorList>
    </citation>
    <scope>NUCLEOTIDE SEQUENCE [LARGE SCALE GENOMIC DNA]</scope>
    <source>
        <strain evidence="1 2">LSP_Lj1</strain>
    </source>
</reference>
<evidence type="ECO:0000313" key="2">
    <source>
        <dbReference type="Proteomes" id="UP000188342"/>
    </source>
</evidence>
<proteinExistence type="predicted"/>
<dbReference type="RefSeq" id="WP_094763163.1">
    <property type="nucleotide sequence ID" value="NZ_FUKQ01000001.1"/>
</dbReference>
<dbReference type="STRING" id="1255658.FM114_00020"/>
<dbReference type="Proteomes" id="UP000188342">
    <property type="component" value="Unassembled WGS sequence"/>
</dbReference>
<organism evidence="1 2">
    <name type="scientific">Luteococcus japonicus LSP_Lj1</name>
    <dbReference type="NCBI Taxonomy" id="1255658"/>
    <lineage>
        <taxon>Bacteria</taxon>
        <taxon>Bacillati</taxon>
        <taxon>Actinomycetota</taxon>
        <taxon>Actinomycetes</taxon>
        <taxon>Propionibacteriales</taxon>
        <taxon>Propionibacteriaceae</taxon>
        <taxon>Luteococcus</taxon>
    </lineage>
</organism>
<protein>
    <submittedName>
        <fullName evidence="1">Uncharacterized protein</fullName>
    </submittedName>
</protein>
<keyword evidence="2" id="KW-1185">Reference proteome</keyword>
<evidence type="ECO:0000313" key="1">
    <source>
        <dbReference type="EMBL" id="SJN15339.1"/>
    </source>
</evidence>
<dbReference type="OrthoDB" id="3250584at2"/>